<gene>
    <name evidence="1" type="ORF">DWQ51_16710</name>
</gene>
<evidence type="ECO:0000313" key="2">
    <source>
        <dbReference type="Proteomes" id="UP000257002"/>
    </source>
</evidence>
<organism evidence="1 2">
    <name type="scientific">Microcystis wesenbergii TW10</name>
    <dbReference type="NCBI Taxonomy" id="2060474"/>
    <lineage>
        <taxon>Bacteria</taxon>
        <taxon>Bacillati</taxon>
        <taxon>Cyanobacteriota</taxon>
        <taxon>Cyanophyceae</taxon>
        <taxon>Oscillatoriophycideae</taxon>
        <taxon>Chroococcales</taxon>
        <taxon>Microcystaceae</taxon>
        <taxon>Microcystis</taxon>
    </lineage>
</organism>
<proteinExistence type="predicted"/>
<comment type="caution">
    <text evidence="1">The sequence shown here is derived from an EMBL/GenBank/DDBJ whole genome shotgun (WGS) entry which is preliminary data.</text>
</comment>
<dbReference type="Proteomes" id="UP000257002">
    <property type="component" value="Unassembled WGS sequence"/>
</dbReference>
<name>A0A3E0LQP2_9CHRO</name>
<accession>A0A3E0LQP2</accession>
<reference evidence="1 2" key="1">
    <citation type="submission" date="2017-10" db="EMBL/GenBank/DDBJ databases">
        <title>A large-scale comparative metagenomic study reveals the eutrophication-driven functional interactions in six Microcystis-epibionts communities.</title>
        <authorList>
            <person name="Li Q."/>
            <person name="Lin F."/>
        </authorList>
    </citation>
    <scope>NUCLEOTIDE SEQUENCE [LARGE SCALE GENOMIC DNA]</scope>
    <source>
        <strain evidence="1">TW10</strain>
    </source>
</reference>
<protein>
    <submittedName>
        <fullName evidence="1">Uncharacterized protein</fullName>
    </submittedName>
</protein>
<dbReference type="AlphaFoldDB" id="A0A3E0LQP2"/>
<evidence type="ECO:0000313" key="1">
    <source>
        <dbReference type="EMBL" id="REJ49840.1"/>
    </source>
</evidence>
<dbReference type="EMBL" id="QQWD01000020">
    <property type="protein sequence ID" value="REJ49840.1"/>
    <property type="molecule type" value="Genomic_DNA"/>
</dbReference>
<sequence>MGKSIDAYLLRLQNWQETCYQEALKNPSPQREKMRKIKQQRRSSCARLVCIRIRASMGLAVIFFRFLLRIES</sequence>